<feature type="domain" description="Kinesin motor" evidence="13">
    <location>
        <begin position="7"/>
        <end position="356"/>
    </location>
</feature>
<keyword evidence="7" id="KW-0472">Membrane</keyword>
<dbReference type="PROSITE" id="PS50067">
    <property type="entry name" value="KINESIN_MOTOR_2"/>
    <property type="match status" value="1"/>
</dbReference>
<dbReference type="InterPro" id="IPR036961">
    <property type="entry name" value="Kinesin_motor_dom_sf"/>
</dbReference>
<dbReference type="Pfam" id="PF00498">
    <property type="entry name" value="FHA"/>
    <property type="match status" value="1"/>
</dbReference>
<keyword evidence="6" id="KW-0496">Mitochondrion</keyword>
<dbReference type="Gene3D" id="2.60.200.20">
    <property type="match status" value="1"/>
</dbReference>
<dbReference type="PRINTS" id="PR00380">
    <property type="entry name" value="KINESINHEAVY"/>
</dbReference>
<keyword evidence="8 11" id="KW-0505">Motor protein</keyword>
<comment type="similarity">
    <text evidence="11">Belongs to the TRAFAC class myosin-kinesin ATPase superfamily. Kinesin family.</text>
</comment>
<dbReference type="FunFam" id="3.40.850.10:FF:000063">
    <property type="entry name" value="Kinesin-like protein"/>
    <property type="match status" value="1"/>
</dbReference>
<dbReference type="CDD" id="cd22709">
    <property type="entry name" value="FHA_KIF28P"/>
    <property type="match status" value="1"/>
</dbReference>
<evidence type="ECO:0000256" key="6">
    <source>
        <dbReference type="ARBA" id="ARBA00023128"/>
    </source>
</evidence>
<comment type="function">
    <text evidence="9">Microtubule-dependent motor protein required for mitochondrion morphology and transport of mitochondria in neuronal cells.</text>
</comment>
<evidence type="ECO:0000256" key="1">
    <source>
        <dbReference type="ARBA" id="ARBA00004318"/>
    </source>
</evidence>
<dbReference type="GO" id="GO:0003777">
    <property type="term" value="F:microtubule motor activity"/>
    <property type="evidence" value="ECO:0007669"/>
    <property type="project" value="InterPro"/>
</dbReference>
<reference evidence="14" key="1">
    <citation type="journal article" date="2019" name="bioRxiv">
        <title>The Genome of the Zebra Mussel, Dreissena polymorpha: A Resource for Invasive Species Research.</title>
        <authorList>
            <person name="McCartney M.A."/>
            <person name="Auch B."/>
            <person name="Kono T."/>
            <person name="Mallez S."/>
            <person name="Zhang Y."/>
            <person name="Obille A."/>
            <person name="Becker A."/>
            <person name="Abrahante J.E."/>
            <person name="Garbe J."/>
            <person name="Badalamenti J.P."/>
            <person name="Herman A."/>
            <person name="Mangelson H."/>
            <person name="Liachko I."/>
            <person name="Sullivan S."/>
            <person name="Sone E.D."/>
            <person name="Koren S."/>
            <person name="Silverstein K.A.T."/>
            <person name="Beckman K.B."/>
            <person name="Gohl D.M."/>
        </authorList>
    </citation>
    <scope>NUCLEOTIDE SEQUENCE</scope>
    <source>
        <strain evidence="14">Duluth1</strain>
        <tissue evidence="14">Whole animal</tissue>
    </source>
</reference>
<evidence type="ECO:0000256" key="3">
    <source>
        <dbReference type="ARBA" id="ARBA00022741"/>
    </source>
</evidence>
<reference evidence="14" key="2">
    <citation type="submission" date="2020-11" db="EMBL/GenBank/DDBJ databases">
        <authorList>
            <person name="McCartney M.A."/>
            <person name="Auch B."/>
            <person name="Kono T."/>
            <person name="Mallez S."/>
            <person name="Becker A."/>
            <person name="Gohl D.M."/>
            <person name="Silverstein K.A.T."/>
            <person name="Koren S."/>
            <person name="Bechman K.B."/>
            <person name="Herman A."/>
            <person name="Abrahante J.E."/>
            <person name="Garbe J."/>
        </authorList>
    </citation>
    <scope>NUCLEOTIDE SEQUENCE</scope>
    <source>
        <strain evidence="14">Duluth1</strain>
        <tissue evidence="14">Whole animal</tissue>
    </source>
</reference>
<keyword evidence="15" id="KW-1185">Reference proteome</keyword>
<evidence type="ECO:0000313" key="14">
    <source>
        <dbReference type="EMBL" id="KAH3799839.1"/>
    </source>
</evidence>
<dbReference type="GO" id="GO:0031966">
    <property type="term" value="C:mitochondrial membrane"/>
    <property type="evidence" value="ECO:0007669"/>
    <property type="project" value="UniProtKB-SubCell"/>
</dbReference>
<evidence type="ECO:0000256" key="2">
    <source>
        <dbReference type="ARBA" id="ARBA00022448"/>
    </source>
</evidence>
<evidence type="ECO:0000256" key="4">
    <source>
        <dbReference type="ARBA" id="ARBA00022840"/>
    </source>
</evidence>
<feature type="region of interest" description="Disordered" evidence="12">
    <location>
        <begin position="920"/>
        <end position="956"/>
    </location>
</feature>
<proteinExistence type="inferred from homology"/>
<dbReference type="InterPro" id="IPR000253">
    <property type="entry name" value="FHA_dom"/>
</dbReference>
<comment type="caution">
    <text evidence="14">The sequence shown here is derived from an EMBL/GenBank/DDBJ whole genome shotgun (WGS) entry which is preliminary data.</text>
</comment>
<keyword evidence="3 11" id="KW-0547">Nucleotide-binding</keyword>
<dbReference type="SMART" id="SM00240">
    <property type="entry name" value="FHA"/>
    <property type="match status" value="1"/>
</dbReference>
<keyword evidence="4 11" id="KW-0067">ATP-binding</keyword>
<dbReference type="PANTHER" id="PTHR47117">
    <property type="entry name" value="STAR-RELATED LIPID TRANSFER PROTEIN 9"/>
    <property type="match status" value="1"/>
</dbReference>
<evidence type="ECO:0000256" key="5">
    <source>
        <dbReference type="ARBA" id="ARBA00023054"/>
    </source>
</evidence>
<evidence type="ECO:0000256" key="12">
    <source>
        <dbReference type="SAM" id="MobiDB-lite"/>
    </source>
</evidence>
<dbReference type="GO" id="GO:0005524">
    <property type="term" value="F:ATP binding"/>
    <property type="evidence" value="ECO:0007669"/>
    <property type="project" value="UniProtKB-UniRule"/>
</dbReference>
<gene>
    <name evidence="14" type="ORF">DPMN_153455</name>
</gene>
<evidence type="ECO:0000313" key="15">
    <source>
        <dbReference type="Proteomes" id="UP000828390"/>
    </source>
</evidence>
<dbReference type="Pfam" id="PF00225">
    <property type="entry name" value="Kinesin"/>
    <property type="match status" value="1"/>
</dbReference>
<dbReference type="AlphaFoldDB" id="A0A9D4FIN7"/>
<name>A0A9D4FIN7_DREPO</name>
<feature type="binding site" evidence="11">
    <location>
        <begin position="107"/>
        <end position="114"/>
    </location>
    <ligand>
        <name>ATP</name>
        <dbReference type="ChEBI" id="CHEBI:30616"/>
    </ligand>
</feature>
<evidence type="ECO:0000256" key="11">
    <source>
        <dbReference type="PROSITE-ProRule" id="PRU00283"/>
    </source>
</evidence>
<evidence type="ECO:0000256" key="9">
    <source>
        <dbReference type="ARBA" id="ARBA00054688"/>
    </source>
</evidence>
<dbReference type="InterPro" id="IPR001752">
    <property type="entry name" value="Kinesin_motor_dom"/>
</dbReference>
<dbReference type="GO" id="GO:0007018">
    <property type="term" value="P:microtubule-based movement"/>
    <property type="evidence" value="ECO:0007669"/>
    <property type="project" value="InterPro"/>
</dbReference>
<dbReference type="GO" id="GO:0008017">
    <property type="term" value="F:microtubule binding"/>
    <property type="evidence" value="ECO:0007669"/>
    <property type="project" value="InterPro"/>
</dbReference>
<organism evidence="14 15">
    <name type="scientific">Dreissena polymorpha</name>
    <name type="common">Zebra mussel</name>
    <name type="synonym">Mytilus polymorpha</name>
    <dbReference type="NCBI Taxonomy" id="45954"/>
    <lineage>
        <taxon>Eukaryota</taxon>
        <taxon>Metazoa</taxon>
        <taxon>Spiralia</taxon>
        <taxon>Lophotrochozoa</taxon>
        <taxon>Mollusca</taxon>
        <taxon>Bivalvia</taxon>
        <taxon>Autobranchia</taxon>
        <taxon>Heteroconchia</taxon>
        <taxon>Euheterodonta</taxon>
        <taxon>Imparidentia</taxon>
        <taxon>Neoheterodontei</taxon>
        <taxon>Myida</taxon>
        <taxon>Dreissenoidea</taxon>
        <taxon>Dreissenidae</taxon>
        <taxon>Dreissena</taxon>
    </lineage>
</organism>
<evidence type="ECO:0000259" key="13">
    <source>
        <dbReference type="PROSITE" id="PS50067"/>
    </source>
</evidence>
<evidence type="ECO:0000256" key="7">
    <source>
        <dbReference type="ARBA" id="ARBA00023136"/>
    </source>
</evidence>
<accession>A0A9D4FIN7</accession>
<dbReference type="CDD" id="cd01365">
    <property type="entry name" value="KISc_KIF1A_KIF1B"/>
    <property type="match status" value="1"/>
</dbReference>
<dbReference type="InterPro" id="IPR027417">
    <property type="entry name" value="P-loop_NTPase"/>
</dbReference>
<dbReference type="Gene3D" id="3.40.850.10">
    <property type="entry name" value="Kinesin motor domain"/>
    <property type="match status" value="1"/>
</dbReference>
<sequence length="977" mass="109974">MPSTSDSVKVAVRVRPFNQREKNAGSQCIISMQDKTTNIKNPETGDIKSFSYDHSYWSHDGFKETPSGVSEPDGSNYADQKRLFSDLGQGVLDNAWQGYNAALFAYGQTGSGKSYSMIGYGANKGIVPITCEELFKAIDTSSDNKKQLRVFFSMLEIYNEQVRDLIVKEKPPHGGLKIRQNPKSGFYVEGLKQVPVRSYKEIEKLMESGTINRTTAATNMNATSSRSHMVITIRFEQVLVNDAGQSNTRSSDINLVDLAGSERADSTGATGDRLKEGSAINQSLSTLGNVISALADQAMGKTKVLVPYRDSVLTKLLQSALGGNSRTIMIAALSPADINYDETLSTLRYADRAKKIQNKATVNESPTDRLIRELKEENARLMALLKKQGSGDTSDIQRMLEDNQRKMTDMSMSWEQRLEQAKREWERSIQQSEAREEDAAFNHFPYISNVNEDPQLSGVIKHVFTTGCTTIGRAGPGEGAIQLRGLGIQPKHCEIRTDGKKTFITPSSKTAAVFVNGLKIHEKTTLAHQDRLKIGSGSLFLYIGHPCERKDTDVSSFDFDFFMTELAEHDGVSVDIATPRGTDHGVAHDMANRMLFQEFVNLMPKIAEANAISDELKRFTKFEPIVRSESCHDPKGTAPGKEVIVRVLNTKTKKVWIWSTNKFYNRKDLMDELYLKTLDGEHVVLTRDKDPFWDPVEDIFLGSCHIMLQSVSYCAEIDEHFTVHNYHGKEEAVVHVMLLPCNEKGVVIEDDVILEPRDLVGKSINVLCKIPQCMSVRWISDDNSRGVECRFTMPYHKPAKTRDVWHKSYVEFEFKQQYSFRPVTQQILDYLQTNSLVLELWGKQVSEDQQLHQQLHQPNGILNGDSHMDATSDVIGQLKHRESELETLRTDYEQVRKDNFRLKQSLMKCEEKVKLLETRTALQRKNSRERAPSVKVSPTHGPPPAGAESEGPHGGLDLEFAKALRDFFRDVETCRTK</sequence>
<evidence type="ECO:0000256" key="8">
    <source>
        <dbReference type="ARBA" id="ARBA00023175"/>
    </source>
</evidence>
<keyword evidence="5" id="KW-0175">Coiled coil</keyword>
<dbReference type="Proteomes" id="UP000828390">
    <property type="component" value="Unassembled WGS sequence"/>
</dbReference>
<comment type="subcellular location">
    <subcellularLocation>
        <location evidence="1">Mitochondrion membrane</location>
        <topology evidence="1">Peripheral membrane protein</topology>
    </subcellularLocation>
</comment>
<protein>
    <recommendedName>
        <fullName evidence="10">Kinesin-like protein 6</fullName>
    </recommendedName>
</protein>
<dbReference type="SMART" id="SM00129">
    <property type="entry name" value="KISc"/>
    <property type="match status" value="1"/>
</dbReference>
<dbReference type="FunFam" id="2.60.200.20:FF:000034">
    <property type="entry name" value="kinesin-like protein KIF28P"/>
    <property type="match status" value="1"/>
</dbReference>
<dbReference type="InterPro" id="IPR008984">
    <property type="entry name" value="SMAD_FHA_dom_sf"/>
</dbReference>
<dbReference type="EMBL" id="JAIWYP010000007">
    <property type="protein sequence ID" value="KAH3799839.1"/>
    <property type="molecule type" value="Genomic_DNA"/>
</dbReference>
<keyword evidence="2" id="KW-0813">Transport</keyword>
<dbReference type="SUPFAM" id="SSF49879">
    <property type="entry name" value="SMAD/FHA domain"/>
    <property type="match status" value="1"/>
</dbReference>
<dbReference type="SUPFAM" id="SSF52540">
    <property type="entry name" value="P-loop containing nucleoside triphosphate hydrolases"/>
    <property type="match status" value="1"/>
</dbReference>
<evidence type="ECO:0000256" key="10">
    <source>
        <dbReference type="ARBA" id="ARBA00079247"/>
    </source>
</evidence>